<name>A0A941ET17_9ACTN</name>
<gene>
    <name evidence="3" type="ORF">KDL01_21815</name>
</gene>
<protein>
    <recommendedName>
        <fullName evidence="2">DUF6879 domain-containing protein</fullName>
    </recommendedName>
</protein>
<evidence type="ECO:0000259" key="2">
    <source>
        <dbReference type="Pfam" id="PF21806"/>
    </source>
</evidence>
<sequence>MLRKTLIAICSGGLSLGCALLVSKASFVEALTISILISGVSLVVDYLVEVESTLKKIESQSAGEIAAIADRMRAGNQSIARQVEEAHAKLFEHIDGRLSLLMAVPELFNLQRTRPTTAQSIVKVIRDAYSYERRSSPLSTRFLERKTTDFSGLLHGLRAGHAVYAGEDFDWMMTLTGTCERTIDATSSTATDSGGRRRYSGGFWDSNQGLRYMEAQREAVQRRGVKIRRLFILEFAPLTADEFYIALCERQRRAGIEIRYLTRDMCRPELLNQLDDFIVFDNEVCYETIPTPTPGEDRPTVSRTEVVVARDTVNDRVSQFTRLWDAALPCPDPEGEGSDGVSESPTAPR</sequence>
<dbReference type="Pfam" id="PF21806">
    <property type="entry name" value="DUF6879"/>
    <property type="match status" value="1"/>
</dbReference>
<keyword evidence="4" id="KW-1185">Reference proteome</keyword>
<evidence type="ECO:0000313" key="4">
    <source>
        <dbReference type="Proteomes" id="UP000675781"/>
    </source>
</evidence>
<dbReference type="EMBL" id="JAGSOG010000116">
    <property type="protein sequence ID" value="MBR7835927.1"/>
    <property type="molecule type" value="Genomic_DNA"/>
</dbReference>
<dbReference type="Proteomes" id="UP000675781">
    <property type="component" value="Unassembled WGS sequence"/>
</dbReference>
<comment type="caution">
    <text evidence="3">The sequence shown here is derived from an EMBL/GenBank/DDBJ whole genome shotgun (WGS) entry which is preliminary data.</text>
</comment>
<feature type="domain" description="DUF6879" evidence="2">
    <location>
        <begin position="197"/>
        <end position="330"/>
    </location>
</feature>
<dbReference type="InterPro" id="IPR049244">
    <property type="entry name" value="DUF6879"/>
</dbReference>
<evidence type="ECO:0000256" key="1">
    <source>
        <dbReference type="SAM" id="MobiDB-lite"/>
    </source>
</evidence>
<evidence type="ECO:0000313" key="3">
    <source>
        <dbReference type="EMBL" id="MBR7835927.1"/>
    </source>
</evidence>
<reference evidence="3" key="1">
    <citation type="submission" date="2021-04" db="EMBL/GenBank/DDBJ databases">
        <title>Genome based classification of Actinospica acidithermotolerans sp. nov., an actinobacterium isolated from an Indonesian hot spring.</title>
        <authorList>
            <person name="Kusuma A.B."/>
            <person name="Putra K.E."/>
            <person name="Nafisah S."/>
            <person name="Loh J."/>
            <person name="Nouioui I."/>
            <person name="Goodfellow M."/>
        </authorList>
    </citation>
    <scope>NUCLEOTIDE SEQUENCE</scope>
    <source>
        <strain evidence="3">CSCA 57</strain>
    </source>
</reference>
<organism evidence="3 4">
    <name type="scientific">Actinospica durhamensis</name>
    <dbReference type="NCBI Taxonomy" id="1508375"/>
    <lineage>
        <taxon>Bacteria</taxon>
        <taxon>Bacillati</taxon>
        <taxon>Actinomycetota</taxon>
        <taxon>Actinomycetes</taxon>
        <taxon>Catenulisporales</taxon>
        <taxon>Actinospicaceae</taxon>
        <taxon>Actinospica</taxon>
    </lineage>
</organism>
<dbReference type="PROSITE" id="PS51257">
    <property type="entry name" value="PROKAR_LIPOPROTEIN"/>
    <property type="match status" value="1"/>
</dbReference>
<dbReference type="RefSeq" id="WP_212530416.1">
    <property type="nucleotide sequence ID" value="NZ_JAGSOG010000116.1"/>
</dbReference>
<proteinExistence type="predicted"/>
<accession>A0A941ET17</accession>
<feature type="region of interest" description="Disordered" evidence="1">
    <location>
        <begin position="328"/>
        <end position="349"/>
    </location>
</feature>
<dbReference type="AlphaFoldDB" id="A0A941ET17"/>